<dbReference type="Proteomes" id="UP001175000">
    <property type="component" value="Unassembled WGS sequence"/>
</dbReference>
<dbReference type="EMBL" id="JAULSU010000006">
    <property type="protein sequence ID" value="KAK0613705.1"/>
    <property type="molecule type" value="Genomic_DNA"/>
</dbReference>
<proteinExistence type="predicted"/>
<dbReference type="GO" id="GO:0016491">
    <property type="term" value="F:oxidoreductase activity"/>
    <property type="evidence" value="ECO:0007669"/>
    <property type="project" value="UniProtKB-KW"/>
</dbReference>
<dbReference type="PANTHER" id="PTHR47470">
    <property type="entry name" value="CHOLESTEROL OXIDASE"/>
    <property type="match status" value="1"/>
</dbReference>
<dbReference type="PANTHER" id="PTHR47470:SF1">
    <property type="entry name" value="FAD-DEPENDENT OXIDOREDUCTASE 2 FAD BINDING DOMAIN-CONTAINING PROTEIN"/>
    <property type="match status" value="1"/>
</dbReference>
<evidence type="ECO:0000313" key="5">
    <source>
        <dbReference type="EMBL" id="KAK0613705.1"/>
    </source>
</evidence>
<dbReference type="InterPro" id="IPR052542">
    <property type="entry name" value="Cholesterol_Oxidase"/>
</dbReference>
<comment type="caution">
    <text evidence="5">The sequence shown here is derived from an EMBL/GenBank/DDBJ whole genome shotgun (WGS) entry which is preliminary data.</text>
</comment>
<evidence type="ECO:0000256" key="4">
    <source>
        <dbReference type="ARBA" id="ARBA00023002"/>
    </source>
</evidence>
<sequence length="87" mass="9686">MGPSYLSSRWLQKQAEALGYGERFRRVRQTTRFRDGPNAVGVYMSASSMTGQDITGVNDGFKNSTLVTYADAWNWGAEVYCECESTG</sequence>
<organism evidence="5 6">
    <name type="scientific">Immersiella caudata</name>
    <dbReference type="NCBI Taxonomy" id="314043"/>
    <lineage>
        <taxon>Eukaryota</taxon>
        <taxon>Fungi</taxon>
        <taxon>Dikarya</taxon>
        <taxon>Ascomycota</taxon>
        <taxon>Pezizomycotina</taxon>
        <taxon>Sordariomycetes</taxon>
        <taxon>Sordariomycetidae</taxon>
        <taxon>Sordariales</taxon>
        <taxon>Lasiosphaeriaceae</taxon>
        <taxon>Immersiella</taxon>
    </lineage>
</organism>
<comment type="cofactor">
    <cofactor evidence="1">
        <name>FAD</name>
        <dbReference type="ChEBI" id="CHEBI:57692"/>
    </cofactor>
</comment>
<accession>A0AA39WE28</accession>
<evidence type="ECO:0000256" key="1">
    <source>
        <dbReference type="ARBA" id="ARBA00001974"/>
    </source>
</evidence>
<keyword evidence="6" id="KW-1185">Reference proteome</keyword>
<evidence type="ECO:0000256" key="2">
    <source>
        <dbReference type="ARBA" id="ARBA00022630"/>
    </source>
</evidence>
<keyword evidence="3" id="KW-0274">FAD</keyword>
<dbReference type="AlphaFoldDB" id="A0AA39WE28"/>
<protein>
    <submittedName>
        <fullName evidence="5">Uncharacterized protein</fullName>
    </submittedName>
</protein>
<evidence type="ECO:0000313" key="6">
    <source>
        <dbReference type="Proteomes" id="UP001175000"/>
    </source>
</evidence>
<reference evidence="5" key="1">
    <citation type="submission" date="2023-06" db="EMBL/GenBank/DDBJ databases">
        <title>Genome-scale phylogeny and comparative genomics of the fungal order Sordariales.</title>
        <authorList>
            <consortium name="Lawrence Berkeley National Laboratory"/>
            <person name="Hensen N."/>
            <person name="Bonometti L."/>
            <person name="Westerberg I."/>
            <person name="Brannstrom I.O."/>
            <person name="Guillou S."/>
            <person name="Cros-Aarteil S."/>
            <person name="Calhoun S."/>
            <person name="Haridas S."/>
            <person name="Kuo A."/>
            <person name="Mondo S."/>
            <person name="Pangilinan J."/>
            <person name="Riley R."/>
            <person name="Labutti K."/>
            <person name="Andreopoulos B."/>
            <person name="Lipzen A."/>
            <person name="Chen C."/>
            <person name="Yanf M."/>
            <person name="Daum C."/>
            <person name="Ng V."/>
            <person name="Clum A."/>
            <person name="Steindorff A."/>
            <person name="Ohm R."/>
            <person name="Martin F."/>
            <person name="Silar P."/>
            <person name="Natvig D."/>
            <person name="Lalanne C."/>
            <person name="Gautier V."/>
            <person name="Ament-Velasquez S.L."/>
            <person name="Kruys A."/>
            <person name="Hutchinson M.I."/>
            <person name="Powell A.J."/>
            <person name="Barry K."/>
            <person name="Miller A.N."/>
            <person name="Grigoriev I.V."/>
            <person name="Debuchy R."/>
            <person name="Gladieux P."/>
            <person name="Thoren M.H."/>
            <person name="Johannesson H."/>
        </authorList>
    </citation>
    <scope>NUCLEOTIDE SEQUENCE</scope>
    <source>
        <strain evidence="5">CBS 606.72</strain>
    </source>
</reference>
<name>A0AA39WE28_9PEZI</name>
<evidence type="ECO:0000256" key="3">
    <source>
        <dbReference type="ARBA" id="ARBA00022827"/>
    </source>
</evidence>
<keyword evidence="4" id="KW-0560">Oxidoreductase</keyword>
<gene>
    <name evidence="5" type="ORF">B0T14DRAFT_569720</name>
</gene>
<keyword evidence="2" id="KW-0285">Flavoprotein</keyword>